<evidence type="ECO:0000313" key="2">
    <source>
        <dbReference type="EMBL" id="EIJ79800.1"/>
    </source>
</evidence>
<dbReference type="EMBL" id="AFEU01000002">
    <property type="protein sequence ID" value="EIJ79800.1"/>
    <property type="molecule type" value="Genomic_DNA"/>
</dbReference>
<dbReference type="Proteomes" id="UP000010523">
    <property type="component" value="Unassembled WGS sequence"/>
</dbReference>
<comment type="caution">
    <text evidence="2">The sequence shown here is derived from an EMBL/GenBank/DDBJ whole genome shotgun (WGS) entry which is preliminary data.</text>
</comment>
<dbReference type="SUPFAM" id="SSF160515">
    <property type="entry name" value="YueI-like"/>
    <property type="match status" value="1"/>
</dbReference>
<dbReference type="Pfam" id="PF07997">
    <property type="entry name" value="DUF1694"/>
    <property type="match status" value="1"/>
</dbReference>
<keyword evidence="3" id="KW-1185">Reference proteome</keyword>
<dbReference type="RefSeq" id="WP_003351185.1">
    <property type="nucleotide sequence ID" value="NZ_AFEU01000002.1"/>
</dbReference>
<accession>I3DZX9</accession>
<reference evidence="2 3" key="1">
    <citation type="journal article" date="2012" name="Appl. Environ. Microbiol.">
        <title>Genome Sequence of Thermotolerant Bacillus methanolicus: Features and Regulation Related to Methylotrophy and Production of L-Lysine and L-Glutamate from Methanol.</title>
        <authorList>
            <person name="Heggeset T.M."/>
            <person name="Krog A."/>
            <person name="Balzer S."/>
            <person name="Wentzel A."/>
            <person name="Ellingsen T.E."/>
            <person name="Brautaset T."/>
        </authorList>
    </citation>
    <scope>NUCLEOTIDE SEQUENCE [LARGE SCALE GENOMIC DNA]</scope>
    <source>
        <strain evidence="2 3">PB1</strain>
    </source>
</reference>
<dbReference type="PIRSF" id="PIRSF034303">
    <property type="entry name" value="DUF1694"/>
    <property type="match status" value="1"/>
</dbReference>
<sequence length="151" mass="17667">MAKQNVDDYIQQGIHGPKETKPDERRKFLGTLRERIVVALTQKQVRENGIYKEAETLMKENPKAHLYLNGNMDYSHLSKYMKVAKKYRIESTIVANKDHDTEIGLVLAYDYAIDKKDIYLSKQKEEKQQFQKGKSKKGLLSVFRNVFKKVK</sequence>
<dbReference type="Gene3D" id="3.30.1330.30">
    <property type="match status" value="1"/>
</dbReference>
<dbReference type="PATRIC" id="fig|997296.3.peg.1186"/>
<evidence type="ECO:0000313" key="3">
    <source>
        <dbReference type="Proteomes" id="UP000010523"/>
    </source>
</evidence>
<feature type="region of interest" description="Disordered" evidence="1">
    <location>
        <begin position="1"/>
        <end position="22"/>
    </location>
</feature>
<dbReference type="eggNOG" id="COG5506">
    <property type="taxonomic scope" value="Bacteria"/>
</dbReference>
<gene>
    <name evidence="2" type="ORF">PB1_05527</name>
</gene>
<evidence type="ECO:0000256" key="1">
    <source>
        <dbReference type="SAM" id="MobiDB-lite"/>
    </source>
</evidence>
<dbReference type="STRING" id="997296.PB1_05527"/>
<organism evidence="2 3">
    <name type="scientific">Bacillus methanolicus PB1</name>
    <dbReference type="NCBI Taxonomy" id="997296"/>
    <lineage>
        <taxon>Bacteria</taxon>
        <taxon>Bacillati</taxon>
        <taxon>Bacillota</taxon>
        <taxon>Bacilli</taxon>
        <taxon>Bacillales</taxon>
        <taxon>Bacillaceae</taxon>
        <taxon>Bacillus</taxon>
    </lineage>
</organism>
<dbReference type="AlphaFoldDB" id="I3DZX9"/>
<name>I3DZX9_BACMT</name>
<dbReference type="InterPro" id="IPR012543">
    <property type="entry name" value="DUF1694"/>
</dbReference>
<evidence type="ECO:0008006" key="4">
    <source>
        <dbReference type="Google" id="ProtNLM"/>
    </source>
</evidence>
<proteinExistence type="predicted"/>
<dbReference type="InterPro" id="IPR029064">
    <property type="entry name" value="Ribosomal_eL30-like_sf"/>
</dbReference>
<protein>
    <recommendedName>
        <fullName evidence="4">DUF1694 domain-containing protein</fullName>
    </recommendedName>
</protein>